<evidence type="ECO:0000256" key="2">
    <source>
        <dbReference type="ARBA" id="ARBA00022448"/>
    </source>
</evidence>
<keyword evidence="7 11" id="KW-0040">ANK repeat</keyword>
<keyword evidence="10" id="KW-0407">Ion channel</keyword>
<keyword evidence="2" id="KW-0813">Transport</keyword>
<accession>A0A9J6CGV0</accession>
<comment type="subcellular location">
    <subcellularLocation>
        <location evidence="1">Membrane</location>
        <topology evidence="1">Multi-pass membrane protein</topology>
    </subcellularLocation>
</comment>
<dbReference type="SUPFAM" id="SSF48403">
    <property type="entry name" value="Ankyrin repeat"/>
    <property type="match status" value="1"/>
</dbReference>
<evidence type="ECO:0000256" key="7">
    <source>
        <dbReference type="ARBA" id="ARBA00023043"/>
    </source>
</evidence>
<dbReference type="GO" id="GO:0005216">
    <property type="term" value="F:monoatomic ion channel activity"/>
    <property type="evidence" value="ECO:0007669"/>
    <property type="project" value="InterPro"/>
</dbReference>
<evidence type="ECO:0000256" key="3">
    <source>
        <dbReference type="ARBA" id="ARBA00022606"/>
    </source>
</evidence>
<feature type="repeat" description="ANK" evidence="11">
    <location>
        <begin position="365"/>
        <end position="397"/>
    </location>
</feature>
<keyword evidence="9 12" id="KW-0472">Membrane</keyword>
<evidence type="ECO:0000256" key="9">
    <source>
        <dbReference type="ARBA" id="ARBA00023136"/>
    </source>
</evidence>
<dbReference type="SMART" id="SM00248">
    <property type="entry name" value="ANK"/>
    <property type="match status" value="4"/>
</dbReference>
<evidence type="ECO:0000256" key="6">
    <source>
        <dbReference type="ARBA" id="ARBA00022989"/>
    </source>
</evidence>
<evidence type="ECO:0000256" key="4">
    <source>
        <dbReference type="ARBA" id="ARBA00022692"/>
    </source>
</evidence>
<keyword evidence="4 12" id="KW-0812">Transmembrane</keyword>
<sequence length="974" mass="114296">MLSTQIKNQWNLLRAFEDRNLTEFQYLLNSYSIDVNKPICYDKSILEIVLETPNSSQYIDLCKNFEVSIFKRNDKGFYLLHYAVKSLCAENLNALLENFSLSNDEVYHAIVNTQDEAGNNFLHMIINQLNQNTYNECYKMIEILLSYQCNPNHLNYNSLTPFEMLLFKRREHREIPIIKLINLFLEKSKFVVLHNNENLITSAIEYDIRDKVIVRNENLVDFKYLSETIYEGNEIEFLNGLQKFKNQNDFHIDFFRLIRDCIITNSIKCIDALLENDAKRISFNDSTNGLPPLFLALSYGRHEIVKFFLKYENVEFEFENKSSNVLHQICSTKNNSNSQDVLLCFYLIIKDKRCTSDIINAFDSKNYTSLMYACENEYDEIVKELILRGAYINESTTQTIKENLLIECLDECMSHSSDLNDRNCLIQLNYQFLIPPKCELKNSIRETRALKLVAKEARLKKHVTHPLIKSYIDLKWRRVNLLIYSGLSVYFLFLLYLSHFILDFFHHEIYRKNSTANTNNEFTINQPHFNYAPLPPYVFYPSENSAPVFGFTTPFTNTKISNDQEKSLIDRFKDDELLTTFMDSDETTTQKTTTISTQNPSIYVPTLTTTVATTTIQRPDVNILQILFGKRRRRRDVSENKQYEIKFEQKVKDYIELHHKKYMICLTGILLITIYEIFELFMSGRFYFMKLSNYLDCMLLYLAYAVFIKSFAFNPETFQRMRAVLFLVIATQSFLLAAKVTSLSFQLEIFKKVSKTFMKFILLYSIIIFAFAMSFYTIYDNSNNVDDDDKKAFSNIFISSITVIRMMLSDFENIKLNPEDEFHAVIFLIFMLLITGILFNLMNALAINDTQELMKHAEIVEITKRITIINRCEKILSILGLTYFNVFTSLIPVGSIILKPNCDNIVRVKNQTTEKGKLVTRLMPVHEFCIIKFKNLSIFKTYSKLKLNDETIQKVKDYLRAKQQLENDNKIYCI</sequence>
<dbReference type="PANTHER" id="PTHR47143">
    <property type="entry name" value="TRANSIENT RECEPTOR POTENTIAL CATION CHANNEL PROTEIN PAINLESS"/>
    <property type="match status" value="1"/>
</dbReference>
<keyword evidence="3" id="KW-0716">Sensory transduction</keyword>
<keyword evidence="5" id="KW-0677">Repeat</keyword>
<evidence type="ECO:0000256" key="11">
    <source>
        <dbReference type="PROSITE-ProRule" id="PRU00023"/>
    </source>
</evidence>
<dbReference type="PROSITE" id="PS50088">
    <property type="entry name" value="ANK_REPEAT"/>
    <property type="match status" value="1"/>
</dbReference>
<gene>
    <name evidence="14" type="ORF">PVAND_010855</name>
</gene>
<protein>
    <recommendedName>
        <fullName evidence="13">Ion transport domain-containing protein</fullName>
    </recommendedName>
</protein>
<feature type="domain" description="Ion transport" evidence="13">
    <location>
        <begin position="669"/>
        <end position="857"/>
    </location>
</feature>
<feature type="transmembrane region" description="Helical" evidence="12">
    <location>
        <begin position="481"/>
        <end position="502"/>
    </location>
</feature>
<feature type="transmembrane region" description="Helical" evidence="12">
    <location>
        <begin position="875"/>
        <end position="898"/>
    </location>
</feature>
<evidence type="ECO:0000256" key="8">
    <source>
        <dbReference type="ARBA" id="ARBA00023065"/>
    </source>
</evidence>
<name>A0A9J6CGV0_POLVA</name>
<keyword evidence="15" id="KW-1185">Reference proteome</keyword>
<evidence type="ECO:0000313" key="14">
    <source>
        <dbReference type="EMBL" id="KAG5681417.1"/>
    </source>
</evidence>
<dbReference type="InterPro" id="IPR005821">
    <property type="entry name" value="Ion_trans_dom"/>
</dbReference>
<feature type="transmembrane region" description="Helical" evidence="12">
    <location>
        <begin position="724"/>
        <end position="745"/>
    </location>
</feature>
<keyword evidence="6 12" id="KW-1133">Transmembrane helix</keyword>
<dbReference type="Gene3D" id="1.25.40.20">
    <property type="entry name" value="Ankyrin repeat-containing domain"/>
    <property type="match status" value="2"/>
</dbReference>
<dbReference type="Proteomes" id="UP001107558">
    <property type="component" value="Chromosome 1"/>
</dbReference>
<dbReference type="InterPro" id="IPR036770">
    <property type="entry name" value="Ankyrin_rpt-contain_sf"/>
</dbReference>
<evidence type="ECO:0000256" key="10">
    <source>
        <dbReference type="ARBA" id="ARBA00023303"/>
    </source>
</evidence>
<feature type="transmembrane region" description="Helical" evidence="12">
    <location>
        <begin position="757"/>
        <end position="779"/>
    </location>
</feature>
<dbReference type="AlphaFoldDB" id="A0A9J6CGV0"/>
<comment type="caution">
    <text evidence="14">The sequence shown here is derived from an EMBL/GenBank/DDBJ whole genome shotgun (WGS) entry which is preliminary data.</text>
</comment>
<evidence type="ECO:0000313" key="15">
    <source>
        <dbReference type="Proteomes" id="UP001107558"/>
    </source>
</evidence>
<dbReference type="Pfam" id="PF00520">
    <property type="entry name" value="Ion_trans"/>
    <property type="match status" value="1"/>
</dbReference>
<feature type="transmembrane region" description="Helical" evidence="12">
    <location>
        <begin position="791"/>
        <end position="808"/>
    </location>
</feature>
<dbReference type="InterPro" id="IPR052076">
    <property type="entry name" value="TRP_cation_channel"/>
</dbReference>
<dbReference type="Pfam" id="PF00023">
    <property type="entry name" value="Ank"/>
    <property type="match status" value="1"/>
</dbReference>
<feature type="transmembrane region" description="Helical" evidence="12">
    <location>
        <begin position="662"/>
        <end position="681"/>
    </location>
</feature>
<dbReference type="EMBL" id="JADBJN010000001">
    <property type="protein sequence ID" value="KAG5681417.1"/>
    <property type="molecule type" value="Genomic_DNA"/>
</dbReference>
<evidence type="ECO:0000256" key="1">
    <source>
        <dbReference type="ARBA" id="ARBA00004141"/>
    </source>
</evidence>
<evidence type="ECO:0000259" key="13">
    <source>
        <dbReference type="Pfam" id="PF00520"/>
    </source>
</evidence>
<proteinExistence type="predicted"/>
<organism evidence="14 15">
    <name type="scientific">Polypedilum vanderplanki</name>
    <name type="common">Sleeping chironomid midge</name>
    <dbReference type="NCBI Taxonomy" id="319348"/>
    <lineage>
        <taxon>Eukaryota</taxon>
        <taxon>Metazoa</taxon>
        <taxon>Ecdysozoa</taxon>
        <taxon>Arthropoda</taxon>
        <taxon>Hexapoda</taxon>
        <taxon>Insecta</taxon>
        <taxon>Pterygota</taxon>
        <taxon>Neoptera</taxon>
        <taxon>Endopterygota</taxon>
        <taxon>Diptera</taxon>
        <taxon>Nematocera</taxon>
        <taxon>Chironomoidea</taxon>
        <taxon>Chironomidae</taxon>
        <taxon>Chironominae</taxon>
        <taxon>Polypedilum</taxon>
        <taxon>Polypedilum</taxon>
    </lineage>
</organism>
<evidence type="ECO:0000256" key="12">
    <source>
        <dbReference type="SAM" id="Phobius"/>
    </source>
</evidence>
<keyword evidence="8" id="KW-0406">Ion transport</keyword>
<dbReference type="InterPro" id="IPR002110">
    <property type="entry name" value="Ankyrin_rpt"/>
</dbReference>
<dbReference type="PANTHER" id="PTHR47143:SF4">
    <property type="entry name" value="TRANSIENT RECEPTOR POTENTIAL CATION CHANNEL PROTEIN PAINLESS"/>
    <property type="match status" value="1"/>
</dbReference>
<reference evidence="14" key="1">
    <citation type="submission" date="2021-03" db="EMBL/GenBank/DDBJ databases">
        <title>Chromosome level genome of the anhydrobiotic midge Polypedilum vanderplanki.</title>
        <authorList>
            <person name="Yoshida Y."/>
            <person name="Kikawada T."/>
            <person name="Gusev O."/>
        </authorList>
    </citation>
    <scope>NUCLEOTIDE SEQUENCE</scope>
    <source>
        <strain evidence="14">NIAS01</strain>
        <tissue evidence="14">Whole body or cell culture</tissue>
    </source>
</reference>
<dbReference type="OrthoDB" id="7773197at2759"/>
<evidence type="ECO:0000256" key="5">
    <source>
        <dbReference type="ARBA" id="ARBA00022737"/>
    </source>
</evidence>
<feature type="transmembrane region" description="Helical" evidence="12">
    <location>
        <begin position="693"/>
        <end position="712"/>
    </location>
</feature>
<feature type="transmembrane region" description="Helical" evidence="12">
    <location>
        <begin position="824"/>
        <end position="846"/>
    </location>
</feature>
<dbReference type="GO" id="GO:0034703">
    <property type="term" value="C:cation channel complex"/>
    <property type="evidence" value="ECO:0007669"/>
    <property type="project" value="UniProtKB-ARBA"/>
</dbReference>